<feature type="transmembrane region" description="Helical" evidence="1">
    <location>
        <begin position="76"/>
        <end position="96"/>
    </location>
</feature>
<evidence type="ECO:0000313" key="4">
    <source>
        <dbReference type="Proteomes" id="UP000284842"/>
    </source>
</evidence>
<evidence type="ECO:0000259" key="2">
    <source>
        <dbReference type="PROSITE" id="PS50181"/>
    </source>
</evidence>
<dbReference type="Pfam" id="PF20152">
    <property type="entry name" value="DUF6534"/>
    <property type="match status" value="1"/>
</dbReference>
<dbReference type="CDD" id="cd09917">
    <property type="entry name" value="F-box_SF"/>
    <property type="match status" value="1"/>
</dbReference>
<feature type="domain" description="F-box" evidence="2">
    <location>
        <begin position="503"/>
        <end position="551"/>
    </location>
</feature>
<dbReference type="EMBL" id="NHTK01000724">
    <property type="protein sequence ID" value="PPR05951.1"/>
    <property type="molecule type" value="Genomic_DNA"/>
</dbReference>
<gene>
    <name evidence="3" type="ORF">CVT24_004657</name>
</gene>
<dbReference type="SUPFAM" id="SSF81383">
    <property type="entry name" value="F-box domain"/>
    <property type="match status" value="1"/>
</dbReference>
<keyword evidence="1" id="KW-1133">Transmembrane helix</keyword>
<feature type="transmembrane region" description="Helical" evidence="1">
    <location>
        <begin position="158"/>
        <end position="178"/>
    </location>
</feature>
<reference evidence="3 4" key="1">
    <citation type="journal article" date="2018" name="Evol. Lett.">
        <title>Horizontal gene cluster transfer increased hallucinogenic mushroom diversity.</title>
        <authorList>
            <person name="Reynolds H.T."/>
            <person name="Vijayakumar V."/>
            <person name="Gluck-Thaler E."/>
            <person name="Korotkin H.B."/>
            <person name="Matheny P.B."/>
            <person name="Slot J.C."/>
        </authorList>
    </citation>
    <scope>NUCLEOTIDE SEQUENCE [LARGE SCALE GENOMIC DNA]</scope>
    <source>
        <strain evidence="3 4">2629</strain>
    </source>
</reference>
<dbReference type="InParanoid" id="A0A409YSG2"/>
<evidence type="ECO:0000256" key="1">
    <source>
        <dbReference type="SAM" id="Phobius"/>
    </source>
</evidence>
<evidence type="ECO:0000313" key="3">
    <source>
        <dbReference type="EMBL" id="PPR05951.1"/>
    </source>
</evidence>
<dbReference type="OrthoDB" id="2745105at2759"/>
<dbReference type="PANTHER" id="PTHR40465">
    <property type="entry name" value="CHROMOSOME 1, WHOLE GENOME SHOTGUN SEQUENCE"/>
    <property type="match status" value="1"/>
</dbReference>
<keyword evidence="1" id="KW-0812">Transmembrane</keyword>
<feature type="transmembrane region" description="Helical" evidence="1">
    <location>
        <begin position="7"/>
        <end position="26"/>
    </location>
</feature>
<dbReference type="AlphaFoldDB" id="A0A409YSG2"/>
<keyword evidence="1" id="KW-0472">Membrane</keyword>
<dbReference type="PANTHER" id="PTHR40465:SF1">
    <property type="entry name" value="DUF6534 DOMAIN-CONTAINING PROTEIN"/>
    <property type="match status" value="1"/>
</dbReference>
<dbReference type="STRING" id="181874.A0A409YSG2"/>
<dbReference type="Proteomes" id="UP000284842">
    <property type="component" value="Unassembled WGS sequence"/>
</dbReference>
<dbReference type="InterPro" id="IPR001810">
    <property type="entry name" value="F-box_dom"/>
</dbReference>
<keyword evidence="4" id="KW-1185">Reference proteome</keyword>
<comment type="caution">
    <text evidence="3">The sequence shown here is derived from an EMBL/GenBank/DDBJ whole genome shotgun (WGS) entry which is preliminary data.</text>
</comment>
<accession>A0A409YSG2</accession>
<name>A0A409YSG2_9AGAR</name>
<feature type="transmembrane region" description="Helical" evidence="1">
    <location>
        <begin position="116"/>
        <end position="138"/>
    </location>
</feature>
<dbReference type="InterPro" id="IPR036047">
    <property type="entry name" value="F-box-like_dom_sf"/>
</dbReference>
<organism evidence="3 4">
    <name type="scientific">Panaeolus cyanescens</name>
    <dbReference type="NCBI Taxonomy" id="181874"/>
    <lineage>
        <taxon>Eukaryota</taxon>
        <taxon>Fungi</taxon>
        <taxon>Dikarya</taxon>
        <taxon>Basidiomycota</taxon>
        <taxon>Agaricomycotina</taxon>
        <taxon>Agaricomycetes</taxon>
        <taxon>Agaricomycetidae</taxon>
        <taxon>Agaricales</taxon>
        <taxon>Agaricineae</taxon>
        <taxon>Galeropsidaceae</taxon>
        <taxon>Panaeolus</taxon>
    </lineage>
</organism>
<dbReference type="InterPro" id="IPR045339">
    <property type="entry name" value="DUF6534"/>
</dbReference>
<proteinExistence type="predicted"/>
<sequence>MKNKLTVVLVCVLDTVHLILISIAAYSNLVTNWGYFPSLAFAPLELNLHLIFTALSCLVAQLFFLDRIWIFSRRNIWITSTLLILALAPVVLEIHITRLIVQDTSVAEYARNKDETMAIFVTTAVADIAIATVMCFYLQREKSSFEATRSIVSKALQIVVGSGLATSMIAIVSLILYIAIPNTFYFIALHFQLGRTYTNALLLTLNARHSMRQMLSEPYRSNRSNQLELGIVSNFGTNMPGNMRSHGTVGDVENILTGASFMSDGGEICERIIECGSRVVRMSPTLGAKLRYTSEDVEWSKSFMIICPYERREDARTRKLLANMDDPRPEICTSDNITTVFNVVPGETVEYGGYENTDPEPGDDGYYDVSCISPVVLITHGAYLILLKAAPELHPHLIFQTFHELNDANEKLDYGPINGVTGEQFVNWPGIGTLEDGTHPNWRHVETFWRDLIKGLSVEDASAEMWRGRGNLWAMVRPDRFPILETSLEKLKRHRPKKRPPPGCYLNDLPAELLLAIYEHIHPPSLHSLARTSKSIRLFILRNIDKITHTHMKIYEPWYLPAGPFDIPGGSEEIDWWTESWCAVLDFKGDCADLDDHIPWFQYRHTSCAPAPAPVPEPLDITIHWQAKLTGIRPKTDQQFADLEHLRSEIKETFKLVKELVRKAHVDKDRESRQILHELANPHASITNIYNFIRFFERYVLRVYEFNFKNKGDRKHTLAHISAGSAYVNFGELLEALY</sequence>
<dbReference type="PROSITE" id="PS50181">
    <property type="entry name" value="FBOX"/>
    <property type="match status" value="1"/>
</dbReference>
<protein>
    <recommendedName>
        <fullName evidence="2">F-box domain-containing protein</fullName>
    </recommendedName>
</protein>
<feature type="transmembrane region" description="Helical" evidence="1">
    <location>
        <begin position="46"/>
        <end position="64"/>
    </location>
</feature>